<dbReference type="Gene3D" id="3.80.10.10">
    <property type="entry name" value="Ribonuclease Inhibitor"/>
    <property type="match status" value="1"/>
</dbReference>
<dbReference type="OrthoDB" id="10315685at2759"/>
<dbReference type="InterPro" id="IPR032675">
    <property type="entry name" value="LRR_dom_sf"/>
</dbReference>
<sequence>MASALPDIVLRQILSFVKESPQVEFVERLPYNFSEWNCPIYDDGLDTLRACLQVSRYWRAIGIPVYWNSPGFTHLPTFDTFMSFITQDDVKGLNNINMAIIAPQRVTTPYPHYIRDIDMYFLYTGIHRWLLESDTFRGPALIFRCRELLQAILSMFSRYDVRLNSLAYPFIPEFGADEIKSWFAQASLRKVSLSATFFLPPGNVLLLNACRNVEEFSISFWQTRTHETTNNITSDVIKFIKNQKRLRSIHIKGSLLTPHEINQLSKAIFSMGDTLCYLHFEYMSFNDFDWNGVEKCVNLEALTFTSCRDVVNIRPLIHANLSKLKQVEVKETTGVPLRAWADRFNKRAKRIRHSI</sequence>
<evidence type="ECO:0000313" key="1">
    <source>
        <dbReference type="EMBL" id="CAG8469606.1"/>
    </source>
</evidence>
<keyword evidence="2" id="KW-1185">Reference proteome</keyword>
<protein>
    <submittedName>
        <fullName evidence="1">6010_t:CDS:1</fullName>
    </submittedName>
</protein>
<dbReference type="AlphaFoldDB" id="A0A9N8VX80"/>
<proteinExistence type="predicted"/>
<accession>A0A9N8VX80</accession>
<organism evidence="1 2">
    <name type="scientific">Paraglomus occultum</name>
    <dbReference type="NCBI Taxonomy" id="144539"/>
    <lineage>
        <taxon>Eukaryota</taxon>
        <taxon>Fungi</taxon>
        <taxon>Fungi incertae sedis</taxon>
        <taxon>Mucoromycota</taxon>
        <taxon>Glomeromycotina</taxon>
        <taxon>Glomeromycetes</taxon>
        <taxon>Paraglomerales</taxon>
        <taxon>Paraglomeraceae</taxon>
        <taxon>Paraglomus</taxon>
    </lineage>
</organism>
<dbReference type="Proteomes" id="UP000789572">
    <property type="component" value="Unassembled WGS sequence"/>
</dbReference>
<reference evidence="1" key="1">
    <citation type="submission" date="2021-06" db="EMBL/GenBank/DDBJ databases">
        <authorList>
            <person name="Kallberg Y."/>
            <person name="Tangrot J."/>
            <person name="Rosling A."/>
        </authorList>
    </citation>
    <scope>NUCLEOTIDE SEQUENCE</scope>
    <source>
        <strain evidence="1">IA702</strain>
    </source>
</reference>
<evidence type="ECO:0000313" key="2">
    <source>
        <dbReference type="Proteomes" id="UP000789572"/>
    </source>
</evidence>
<dbReference type="EMBL" id="CAJVPJ010000062">
    <property type="protein sequence ID" value="CAG8469606.1"/>
    <property type="molecule type" value="Genomic_DNA"/>
</dbReference>
<name>A0A9N8VX80_9GLOM</name>
<dbReference type="SUPFAM" id="SSF52047">
    <property type="entry name" value="RNI-like"/>
    <property type="match status" value="1"/>
</dbReference>
<comment type="caution">
    <text evidence="1">The sequence shown here is derived from an EMBL/GenBank/DDBJ whole genome shotgun (WGS) entry which is preliminary data.</text>
</comment>
<gene>
    <name evidence="1" type="ORF">POCULU_LOCUS973</name>
</gene>